<comment type="caution">
    <text evidence="1">The sequence shown here is derived from an EMBL/GenBank/DDBJ whole genome shotgun (WGS) entry which is preliminary data.</text>
</comment>
<accession>A0ABT8RBQ5</accession>
<evidence type="ECO:0000313" key="1">
    <source>
        <dbReference type="EMBL" id="MDO1449536.1"/>
    </source>
</evidence>
<proteinExistence type="predicted"/>
<gene>
    <name evidence="1" type="ORF">Q0590_24885</name>
</gene>
<dbReference type="EMBL" id="JAUKPO010000020">
    <property type="protein sequence ID" value="MDO1449536.1"/>
    <property type="molecule type" value="Genomic_DNA"/>
</dbReference>
<organism evidence="1 2">
    <name type="scientific">Rhodocytophaga aerolata</name>
    <dbReference type="NCBI Taxonomy" id="455078"/>
    <lineage>
        <taxon>Bacteria</taxon>
        <taxon>Pseudomonadati</taxon>
        <taxon>Bacteroidota</taxon>
        <taxon>Cytophagia</taxon>
        <taxon>Cytophagales</taxon>
        <taxon>Rhodocytophagaceae</taxon>
        <taxon>Rhodocytophaga</taxon>
    </lineage>
</organism>
<name>A0ABT8RBQ5_9BACT</name>
<dbReference type="RefSeq" id="WP_302040340.1">
    <property type="nucleotide sequence ID" value="NZ_JAUKPO010000020.1"/>
</dbReference>
<evidence type="ECO:0000313" key="2">
    <source>
        <dbReference type="Proteomes" id="UP001168528"/>
    </source>
</evidence>
<dbReference type="Proteomes" id="UP001168528">
    <property type="component" value="Unassembled WGS sequence"/>
</dbReference>
<reference evidence="1" key="1">
    <citation type="submission" date="2023-07" db="EMBL/GenBank/DDBJ databases">
        <title>The genome sequence of Rhodocytophaga aerolata KACC 12507.</title>
        <authorList>
            <person name="Zhang X."/>
        </authorList>
    </citation>
    <scope>NUCLEOTIDE SEQUENCE</scope>
    <source>
        <strain evidence="1">KACC 12507</strain>
    </source>
</reference>
<sequence length="152" mass="18282">MFDIYSLVEQDYLAKLDPRKAVMDLPKSKMDKENSIYVIWFAWKKEVQKQKGMETLTFYSRFWSDRPDLEANTQFERMLKLMFRNKNDFAVCQIWVNNKKGNKRAVDLPDNEKLIEMVGVGRYTCLELSHEQLALYRLHYVLPIMQEREMLD</sequence>
<keyword evidence="2" id="KW-1185">Reference proteome</keyword>
<protein>
    <submittedName>
        <fullName evidence="1">Uncharacterized protein</fullName>
    </submittedName>
</protein>